<feature type="transmembrane region" description="Helical" evidence="1">
    <location>
        <begin position="6"/>
        <end position="27"/>
    </location>
</feature>
<keyword evidence="1" id="KW-1133">Transmembrane helix</keyword>
<gene>
    <name evidence="2" type="ORF">F0562_007048</name>
</gene>
<evidence type="ECO:0000313" key="2">
    <source>
        <dbReference type="EMBL" id="KAA8525088.1"/>
    </source>
</evidence>
<keyword evidence="1" id="KW-0472">Membrane</keyword>
<dbReference type="PANTHER" id="PTHR34970:SF2">
    <property type="entry name" value="ABC TRANSPORTER A FAMILY PROTEIN"/>
    <property type="match status" value="1"/>
</dbReference>
<reference evidence="2 3" key="1">
    <citation type="submission" date="2019-09" db="EMBL/GenBank/DDBJ databases">
        <title>A chromosome-level genome assembly of the Chinese tupelo Nyssa sinensis.</title>
        <authorList>
            <person name="Yang X."/>
            <person name="Kang M."/>
            <person name="Yang Y."/>
            <person name="Xiong H."/>
            <person name="Wang M."/>
            <person name="Zhang Z."/>
            <person name="Wang Z."/>
            <person name="Wu H."/>
            <person name="Ma T."/>
            <person name="Liu J."/>
            <person name="Xi Z."/>
        </authorList>
    </citation>
    <scope>NUCLEOTIDE SEQUENCE [LARGE SCALE GENOMIC DNA]</scope>
    <source>
        <strain evidence="2">J267</strain>
        <tissue evidence="2">Leaf</tissue>
    </source>
</reference>
<proteinExistence type="predicted"/>
<keyword evidence="3" id="KW-1185">Reference proteome</keyword>
<evidence type="ECO:0000313" key="3">
    <source>
        <dbReference type="Proteomes" id="UP000325577"/>
    </source>
</evidence>
<accession>A0A5J5A579</accession>
<dbReference type="EMBL" id="CM018046">
    <property type="protein sequence ID" value="KAA8525088.1"/>
    <property type="molecule type" value="Genomic_DNA"/>
</dbReference>
<protein>
    <submittedName>
        <fullName evidence="2">Uncharacterized protein</fullName>
    </submittedName>
</protein>
<dbReference type="Proteomes" id="UP000325577">
    <property type="component" value="Linkage Group LG3"/>
</dbReference>
<sequence length="72" mass="7942">MGYVLRVRFASFFAGAAVASAVGIYILHKDYKAAHQSISQQMNGLYESLDGRISALEKFKEVEATKQVEATE</sequence>
<dbReference type="PANTHER" id="PTHR34970">
    <property type="entry name" value="ABC TRANSPORTER A FAMILY PROTEIN"/>
    <property type="match status" value="1"/>
</dbReference>
<dbReference type="OrthoDB" id="1911459at2759"/>
<dbReference type="AlphaFoldDB" id="A0A5J5A579"/>
<evidence type="ECO:0000256" key="1">
    <source>
        <dbReference type="SAM" id="Phobius"/>
    </source>
</evidence>
<name>A0A5J5A579_9ASTE</name>
<keyword evidence="1" id="KW-0812">Transmembrane</keyword>
<organism evidence="2 3">
    <name type="scientific">Nyssa sinensis</name>
    <dbReference type="NCBI Taxonomy" id="561372"/>
    <lineage>
        <taxon>Eukaryota</taxon>
        <taxon>Viridiplantae</taxon>
        <taxon>Streptophyta</taxon>
        <taxon>Embryophyta</taxon>
        <taxon>Tracheophyta</taxon>
        <taxon>Spermatophyta</taxon>
        <taxon>Magnoliopsida</taxon>
        <taxon>eudicotyledons</taxon>
        <taxon>Gunneridae</taxon>
        <taxon>Pentapetalae</taxon>
        <taxon>asterids</taxon>
        <taxon>Cornales</taxon>
        <taxon>Nyssaceae</taxon>
        <taxon>Nyssa</taxon>
    </lineage>
</organism>